<accession>A0ABV5SM63</accession>
<keyword evidence="2" id="KW-1185">Reference proteome</keyword>
<evidence type="ECO:0000313" key="2">
    <source>
        <dbReference type="Proteomes" id="UP001589667"/>
    </source>
</evidence>
<name>A0ABV5SM63_9MICO</name>
<dbReference type="Proteomes" id="UP001589667">
    <property type="component" value="Unassembled WGS sequence"/>
</dbReference>
<proteinExistence type="predicted"/>
<comment type="caution">
    <text evidence="1">The sequence shown here is derived from an EMBL/GenBank/DDBJ whole genome shotgun (WGS) entry which is preliminary data.</text>
</comment>
<gene>
    <name evidence="1" type="ORF">ACFFQV_03845</name>
</gene>
<evidence type="ECO:0000313" key="1">
    <source>
        <dbReference type="EMBL" id="MFB9641419.1"/>
    </source>
</evidence>
<sequence>MTGRRRLTIALVAIALFAGALAYGLTAYFAQLARASSPSEAVTTTDAPAADEPRLVFRNTAAGQGYGNAALVALDDPAGARTILPIACDRIDASDAAAICLHTDRGVVTTFGATLYTADWQAVRSWPLAGIPSRARLSPDGELVATTAFVTGHSYATTGFSTQTVVGPVDGDARENLEDFALTVDGSRLDAVDRNLWGVTFAEDGATFYATAASGGRTWLVKGDVAARTLTSIEADAECPSLSPDGSRIAFKRDVSESTVPDWRIAVLDLDSGEVTILPEQRSVDDQVEWLDEETLLYGMPGAEVGDGDVWRIAADGRSEASEYLRHASSPSVVR</sequence>
<protein>
    <submittedName>
        <fullName evidence="1">PD40 domain-containing protein</fullName>
    </submittedName>
</protein>
<organism evidence="1 2">
    <name type="scientific">Agromyces lapidis</name>
    <dbReference type="NCBI Taxonomy" id="279574"/>
    <lineage>
        <taxon>Bacteria</taxon>
        <taxon>Bacillati</taxon>
        <taxon>Actinomycetota</taxon>
        <taxon>Actinomycetes</taxon>
        <taxon>Micrococcales</taxon>
        <taxon>Microbacteriaceae</taxon>
        <taxon>Agromyces</taxon>
    </lineage>
</organism>
<dbReference type="InterPro" id="IPR011659">
    <property type="entry name" value="WD40"/>
</dbReference>
<dbReference type="RefSeq" id="WP_170296123.1">
    <property type="nucleotide sequence ID" value="NZ_BAAANI010000006.1"/>
</dbReference>
<dbReference type="Pfam" id="PF07676">
    <property type="entry name" value="PD40"/>
    <property type="match status" value="1"/>
</dbReference>
<dbReference type="Gene3D" id="2.120.10.30">
    <property type="entry name" value="TolB, C-terminal domain"/>
    <property type="match status" value="1"/>
</dbReference>
<dbReference type="SUPFAM" id="SSF69304">
    <property type="entry name" value="Tricorn protease N-terminal domain"/>
    <property type="match status" value="1"/>
</dbReference>
<dbReference type="EMBL" id="JBHMBL010000001">
    <property type="protein sequence ID" value="MFB9641419.1"/>
    <property type="molecule type" value="Genomic_DNA"/>
</dbReference>
<reference evidence="1 2" key="1">
    <citation type="submission" date="2024-09" db="EMBL/GenBank/DDBJ databases">
        <authorList>
            <person name="Sun Q."/>
            <person name="Mori K."/>
        </authorList>
    </citation>
    <scope>NUCLEOTIDE SEQUENCE [LARGE SCALE GENOMIC DNA]</scope>
    <source>
        <strain evidence="1 2">JCM 14321</strain>
    </source>
</reference>
<dbReference type="InterPro" id="IPR011042">
    <property type="entry name" value="6-blade_b-propeller_TolB-like"/>
</dbReference>